<dbReference type="InterPro" id="IPR050311">
    <property type="entry name" value="ORC1/CDC6"/>
</dbReference>
<keyword evidence="3 4" id="KW-0539">Nucleus</keyword>
<dbReference type="GO" id="GO:0003688">
    <property type="term" value="F:DNA replication origin binding"/>
    <property type="evidence" value="ECO:0007669"/>
    <property type="project" value="TreeGrafter"/>
</dbReference>
<evidence type="ECO:0000256" key="1">
    <source>
        <dbReference type="ARBA" id="ARBA00004123"/>
    </source>
</evidence>
<protein>
    <recommendedName>
        <fullName evidence="4">Origin recognition complex subunit 1</fullName>
    </recommendedName>
</protein>
<dbReference type="GO" id="GO:0006270">
    <property type="term" value="P:DNA replication initiation"/>
    <property type="evidence" value="ECO:0007669"/>
    <property type="project" value="TreeGrafter"/>
</dbReference>
<dbReference type="GO" id="GO:0005664">
    <property type="term" value="C:nuclear origin of replication recognition complex"/>
    <property type="evidence" value="ECO:0007669"/>
    <property type="project" value="TreeGrafter"/>
</dbReference>
<dbReference type="PANTHER" id="PTHR10763:SF23">
    <property type="entry name" value="ORIGIN RECOGNITION COMPLEX SUBUNIT 1"/>
    <property type="match status" value="1"/>
</dbReference>
<evidence type="ECO:0000313" key="5">
    <source>
        <dbReference type="EMBL" id="KAF5374440.1"/>
    </source>
</evidence>
<comment type="function">
    <text evidence="4">Component of the origin recognition complex (ORC) that binds origins of replication. DNA-binding is ATP-dependent, however specific DNA sequences that define origins of replication have not been identified so far. ORC is required to assemble the pre-replication complex necessary to initiate DNA replication.</text>
</comment>
<evidence type="ECO:0000313" key="6">
    <source>
        <dbReference type="Proteomes" id="UP000565441"/>
    </source>
</evidence>
<evidence type="ECO:0000256" key="3">
    <source>
        <dbReference type="ARBA" id="ARBA00023242"/>
    </source>
</evidence>
<evidence type="ECO:0000256" key="4">
    <source>
        <dbReference type="RuleBase" id="RU365058"/>
    </source>
</evidence>
<proteinExistence type="inferred from homology"/>
<comment type="caution">
    <text evidence="5">The sequence shown here is derived from an EMBL/GenBank/DDBJ whole genome shotgun (WGS) entry which is preliminary data.</text>
</comment>
<keyword evidence="2 4" id="KW-0238">DNA-binding</keyword>
<comment type="similarity">
    <text evidence="4">Belongs to the ORC1 family.</text>
</comment>
<evidence type="ECO:0000256" key="2">
    <source>
        <dbReference type="ARBA" id="ARBA00023125"/>
    </source>
</evidence>
<dbReference type="GO" id="GO:0005524">
    <property type="term" value="F:ATP binding"/>
    <property type="evidence" value="ECO:0007669"/>
    <property type="project" value="UniProtKB-KW"/>
</dbReference>
<comment type="subcellular location">
    <subcellularLocation>
        <location evidence="1 4">Nucleus</location>
    </subcellularLocation>
</comment>
<dbReference type="AlphaFoldDB" id="A0A8H5H0M5"/>
<accession>A0A8H5H0M5</accession>
<keyword evidence="4" id="KW-0067">ATP-binding</keyword>
<keyword evidence="6" id="KW-1185">Reference proteome</keyword>
<keyword evidence="4" id="KW-0547">Nucleotide-binding</keyword>
<dbReference type="Gene3D" id="1.10.8.60">
    <property type="match status" value="1"/>
</dbReference>
<organism evidence="5 6">
    <name type="scientific">Tricholomella constricta</name>
    <dbReference type="NCBI Taxonomy" id="117010"/>
    <lineage>
        <taxon>Eukaryota</taxon>
        <taxon>Fungi</taxon>
        <taxon>Dikarya</taxon>
        <taxon>Basidiomycota</taxon>
        <taxon>Agaricomycotina</taxon>
        <taxon>Agaricomycetes</taxon>
        <taxon>Agaricomycetidae</taxon>
        <taxon>Agaricales</taxon>
        <taxon>Tricholomatineae</taxon>
        <taxon>Lyophyllaceae</taxon>
        <taxon>Tricholomella</taxon>
    </lineage>
</organism>
<dbReference type="OrthoDB" id="1926878at2759"/>
<reference evidence="5 6" key="1">
    <citation type="journal article" date="2020" name="ISME J.">
        <title>Uncovering the hidden diversity of litter-decomposition mechanisms in mushroom-forming fungi.</title>
        <authorList>
            <person name="Floudas D."/>
            <person name="Bentzer J."/>
            <person name="Ahren D."/>
            <person name="Johansson T."/>
            <person name="Persson P."/>
            <person name="Tunlid A."/>
        </authorList>
    </citation>
    <scope>NUCLEOTIDE SEQUENCE [LARGE SCALE GENOMIC DNA]</scope>
    <source>
        <strain evidence="5 6">CBS 661.87</strain>
    </source>
</reference>
<dbReference type="EMBL" id="JAACJP010000036">
    <property type="protein sequence ID" value="KAF5374440.1"/>
    <property type="molecule type" value="Genomic_DNA"/>
</dbReference>
<dbReference type="GO" id="GO:0033314">
    <property type="term" value="P:mitotic DNA replication checkpoint signaling"/>
    <property type="evidence" value="ECO:0007669"/>
    <property type="project" value="TreeGrafter"/>
</dbReference>
<gene>
    <name evidence="5" type="ORF">D9615_009105</name>
</gene>
<dbReference type="PANTHER" id="PTHR10763">
    <property type="entry name" value="CELL DIVISION CONTROL PROTEIN 6-RELATED"/>
    <property type="match status" value="1"/>
</dbReference>
<comment type="subunit">
    <text evidence="4">ORC is composed of six subunits.</text>
</comment>
<keyword evidence="4" id="KW-0235">DNA replication</keyword>
<sequence length="166" mass="18579">MKVSSIRGDARHALDICRRTIELVLPKRRTARAPEVKEVIQVIQNSPTAAYLRDCGFHEQMMFASLIKCIKREGVDEIKWGKVQHQHLIYMNVLTSPTDPSRKPTPSELTLVLDAVVASRAILVEEGAAVLKKPEGEQKVLLNLESEVERVLSEIGGSRWKNVLSA</sequence>
<dbReference type="Proteomes" id="UP000565441">
    <property type="component" value="Unassembled WGS sequence"/>
</dbReference>
<name>A0A8H5H0M5_9AGAR</name>